<dbReference type="EnsemblMetazoa" id="AMAM008147-RA">
    <property type="protein sequence ID" value="AMAM008147-PA"/>
    <property type="gene ID" value="AMAM008147"/>
</dbReference>
<reference evidence="1" key="2">
    <citation type="submission" date="2020-05" db="UniProtKB">
        <authorList>
            <consortium name="EnsemblMetazoa"/>
        </authorList>
    </citation>
    <scope>IDENTIFICATION</scope>
    <source>
        <strain evidence="1">maculatus3</strain>
    </source>
</reference>
<accession>A0A182SJR6</accession>
<dbReference type="AlphaFoldDB" id="A0A182SJR6"/>
<dbReference type="Proteomes" id="UP000075901">
    <property type="component" value="Unassembled WGS sequence"/>
</dbReference>
<keyword evidence="2" id="KW-1185">Reference proteome</keyword>
<dbReference type="VEuPathDB" id="VectorBase:AMAM008147"/>
<evidence type="ECO:0000313" key="2">
    <source>
        <dbReference type="Proteomes" id="UP000075901"/>
    </source>
</evidence>
<name>A0A182SJR6_9DIPT</name>
<organism evidence="1 2">
    <name type="scientific">Anopheles maculatus</name>
    <dbReference type="NCBI Taxonomy" id="74869"/>
    <lineage>
        <taxon>Eukaryota</taxon>
        <taxon>Metazoa</taxon>
        <taxon>Ecdysozoa</taxon>
        <taxon>Arthropoda</taxon>
        <taxon>Hexapoda</taxon>
        <taxon>Insecta</taxon>
        <taxon>Pterygota</taxon>
        <taxon>Neoptera</taxon>
        <taxon>Endopterygota</taxon>
        <taxon>Diptera</taxon>
        <taxon>Nematocera</taxon>
        <taxon>Culicoidea</taxon>
        <taxon>Culicidae</taxon>
        <taxon>Anophelinae</taxon>
        <taxon>Anopheles</taxon>
        <taxon>Anopheles maculatus group</taxon>
    </lineage>
</organism>
<sequence length="127" mass="14532">MKREAFGRYLLHQIDTLFAEVALLSYAACRQDDELSISLYFSSSCGCINRFWRAKNCSRFQFGTRSRLFPMSVVFFDCSILRSISFTFQSLLSIFPIARSKSFGFFSTTGAVLPSIRCSIDRTRSLN</sequence>
<evidence type="ECO:0000313" key="1">
    <source>
        <dbReference type="EnsemblMetazoa" id="AMAM008147-PA"/>
    </source>
</evidence>
<reference evidence="2" key="1">
    <citation type="submission" date="2013-09" db="EMBL/GenBank/DDBJ databases">
        <title>The Genome Sequence of Anopheles maculatus species B.</title>
        <authorList>
            <consortium name="The Broad Institute Genomics Platform"/>
            <person name="Neafsey D.E."/>
            <person name="Besansky N."/>
            <person name="Howell P."/>
            <person name="Walton C."/>
            <person name="Young S.K."/>
            <person name="Zeng Q."/>
            <person name="Gargeya S."/>
            <person name="Fitzgerald M."/>
            <person name="Haas B."/>
            <person name="Abouelleil A."/>
            <person name="Allen A.W."/>
            <person name="Alvarado L."/>
            <person name="Arachchi H.M."/>
            <person name="Berlin A.M."/>
            <person name="Chapman S.B."/>
            <person name="Gainer-Dewar J."/>
            <person name="Goldberg J."/>
            <person name="Griggs A."/>
            <person name="Gujja S."/>
            <person name="Hansen M."/>
            <person name="Howarth C."/>
            <person name="Imamovic A."/>
            <person name="Ireland A."/>
            <person name="Larimer J."/>
            <person name="McCowan C."/>
            <person name="Murphy C."/>
            <person name="Pearson M."/>
            <person name="Poon T.W."/>
            <person name="Priest M."/>
            <person name="Roberts A."/>
            <person name="Saif S."/>
            <person name="Shea T."/>
            <person name="Sisk P."/>
            <person name="Sykes S."/>
            <person name="Wortman J."/>
            <person name="Nusbaum C."/>
            <person name="Birren B."/>
        </authorList>
    </citation>
    <scope>NUCLEOTIDE SEQUENCE [LARGE SCALE GENOMIC DNA]</scope>
    <source>
        <strain evidence="2">maculatus3</strain>
    </source>
</reference>
<proteinExistence type="predicted"/>
<protein>
    <submittedName>
        <fullName evidence="1">Uncharacterized protein</fullName>
    </submittedName>
</protein>